<evidence type="ECO:0000313" key="1">
    <source>
        <dbReference type="EMBL" id="KAK9148370.1"/>
    </source>
</evidence>
<evidence type="ECO:0000313" key="2">
    <source>
        <dbReference type="Proteomes" id="UP001419268"/>
    </source>
</evidence>
<dbReference type="Proteomes" id="UP001419268">
    <property type="component" value="Unassembled WGS sequence"/>
</dbReference>
<comment type="caution">
    <text evidence="1">The sequence shown here is derived from an EMBL/GenBank/DDBJ whole genome shotgun (WGS) entry which is preliminary data.</text>
</comment>
<protein>
    <submittedName>
        <fullName evidence="1">Uncharacterized protein</fullName>
    </submittedName>
</protein>
<gene>
    <name evidence="1" type="ORF">Scep_007127</name>
</gene>
<keyword evidence="2" id="KW-1185">Reference proteome</keyword>
<organism evidence="1 2">
    <name type="scientific">Stephania cephalantha</name>
    <dbReference type="NCBI Taxonomy" id="152367"/>
    <lineage>
        <taxon>Eukaryota</taxon>
        <taxon>Viridiplantae</taxon>
        <taxon>Streptophyta</taxon>
        <taxon>Embryophyta</taxon>
        <taxon>Tracheophyta</taxon>
        <taxon>Spermatophyta</taxon>
        <taxon>Magnoliopsida</taxon>
        <taxon>Ranunculales</taxon>
        <taxon>Menispermaceae</taxon>
        <taxon>Menispermoideae</taxon>
        <taxon>Cissampelideae</taxon>
        <taxon>Stephania</taxon>
    </lineage>
</organism>
<name>A0AAP0KAI1_9MAGN</name>
<dbReference type="EMBL" id="JBBNAG010000003">
    <property type="protein sequence ID" value="KAK9148370.1"/>
    <property type="molecule type" value="Genomic_DNA"/>
</dbReference>
<proteinExistence type="predicted"/>
<sequence>MAWARRLDKSRKHGLEQLKWHGPEIDATNANTKYNKDIRDRNEEIPRVIHEHTQENSKWLNNEYKFG</sequence>
<accession>A0AAP0KAI1</accession>
<reference evidence="1 2" key="1">
    <citation type="submission" date="2024-01" db="EMBL/GenBank/DDBJ databases">
        <title>Genome assemblies of Stephania.</title>
        <authorList>
            <person name="Yang L."/>
        </authorList>
    </citation>
    <scope>NUCLEOTIDE SEQUENCE [LARGE SCALE GENOMIC DNA]</scope>
    <source>
        <strain evidence="1">JXDWG</strain>
        <tissue evidence="1">Leaf</tissue>
    </source>
</reference>
<dbReference type="AlphaFoldDB" id="A0AAP0KAI1"/>